<name>A0A398ACC8_BRACM</name>
<dbReference type="Proteomes" id="UP000264353">
    <property type="component" value="Chromosome A2"/>
</dbReference>
<proteinExistence type="predicted"/>
<dbReference type="PANTHER" id="PTHR31344">
    <property type="entry name" value="NUCLEAR PORE COMPLEX PROTEIN NUP205"/>
    <property type="match status" value="1"/>
</dbReference>
<dbReference type="PANTHER" id="PTHR31344:SF19">
    <property type="entry name" value="DILUTE DOMAIN-CONTAINING PROTEIN"/>
    <property type="match status" value="1"/>
</dbReference>
<protein>
    <recommendedName>
        <fullName evidence="3">Dilute domain-containing protein</fullName>
    </recommendedName>
</protein>
<gene>
    <name evidence="1" type="ORF">BRARA_B02453</name>
</gene>
<organism evidence="1 2">
    <name type="scientific">Brassica campestris</name>
    <name type="common">Field mustard</name>
    <dbReference type="NCBI Taxonomy" id="3711"/>
    <lineage>
        <taxon>Eukaryota</taxon>
        <taxon>Viridiplantae</taxon>
        <taxon>Streptophyta</taxon>
        <taxon>Embryophyta</taxon>
        <taxon>Tracheophyta</taxon>
        <taxon>Spermatophyta</taxon>
        <taxon>Magnoliopsida</taxon>
        <taxon>eudicotyledons</taxon>
        <taxon>Gunneridae</taxon>
        <taxon>Pentapetalae</taxon>
        <taxon>rosids</taxon>
        <taxon>malvids</taxon>
        <taxon>Brassicales</taxon>
        <taxon>Brassicaceae</taxon>
        <taxon>Brassiceae</taxon>
        <taxon>Brassica</taxon>
    </lineage>
</organism>
<evidence type="ECO:0000313" key="1">
    <source>
        <dbReference type="EMBL" id="RID75407.1"/>
    </source>
</evidence>
<dbReference type="GO" id="GO:0005643">
    <property type="term" value="C:nuclear pore"/>
    <property type="evidence" value="ECO:0007669"/>
    <property type="project" value="InterPro"/>
</dbReference>
<accession>A0A398ACC8</accession>
<evidence type="ECO:0008006" key="3">
    <source>
        <dbReference type="Google" id="ProtNLM"/>
    </source>
</evidence>
<dbReference type="AlphaFoldDB" id="A0A398ACC8"/>
<dbReference type="EMBL" id="CM010629">
    <property type="protein sequence ID" value="RID75407.1"/>
    <property type="molecule type" value="Genomic_DNA"/>
</dbReference>
<dbReference type="InterPro" id="IPR021827">
    <property type="entry name" value="Nup186/Nup192/Nup205"/>
</dbReference>
<reference evidence="1 2" key="1">
    <citation type="submission" date="2018-06" db="EMBL/GenBank/DDBJ databases">
        <title>WGS assembly of Brassica rapa FPsc.</title>
        <authorList>
            <person name="Bowman J."/>
            <person name="Kohchi T."/>
            <person name="Yamato K."/>
            <person name="Jenkins J."/>
            <person name="Shu S."/>
            <person name="Ishizaki K."/>
            <person name="Yamaoka S."/>
            <person name="Nishihama R."/>
            <person name="Nakamura Y."/>
            <person name="Berger F."/>
            <person name="Adam C."/>
            <person name="Aki S."/>
            <person name="Althoff F."/>
            <person name="Araki T."/>
            <person name="Arteaga-Vazquez M."/>
            <person name="Balasubrmanian S."/>
            <person name="Bauer D."/>
            <person name="Boehm C."/>
            <person name="Briginshaw L."/>
            <person name="Caballero-Perez J."/>
            <person name="Catarino B."/>
            <person name="Chen F."/>
            <person name="Chiyoda S."/>
            <person name="Chovatia M."/>
            <person name="Davies K."/>
            <person name="Delmans M."/>
            <person name="Demura T."/>
            <person name="Dierschke T."/>
            <person name="Dolan L."/>
            <person name="Dorantes-Acosta A."/>
            <person name="Eklund D."/>
            <person name="Florent S."/>
            <person name="Flores-Sandoval E."/>
            <person name="Fujiyama A."/>
            <person name="Fukuzawa H."/>
            <person name="Galik B."/>
            <person name="Grimanelli D."/>
            <person name="Grimwood J."/>
            <person name="Grossniklaus U."/>
            <person name="Hamada T."/>
            <person name="Haseloff J."/>
            <person name="Hetherington A."/>
            <person name="Higo A."/>
            <person name="Hirakawa Y."/>
            <person name="Hundley H."/>
            <person name="Ikeda Y."/>
            <person name="Inoue K."/>
            <person name="Inoue S."/>
            <person name="Ishida S."/>
            <person name="Jia Q."/>
            <person name="Kakita M."/>
            <person name="Kanazawa T."/>
            <person name="Kawai Y."/>
            <person name="Kawashima T."/>
            <person name="Kennedy M."/>
            <person name="Kinose K."/>
            <person name="Kinoshita T."/>
            <person name="Kohara Y."/>
            <person name="Koide E."/>
            <person name="Komatsu K."/>
            <person name="Kopischke S."/>
            <person name="Kubo M."/>
            <person name="Kyozuka J."/>
            <person name="Lagercrantz U."/>
            <person name="Lin S."/>
            <person name="Lindquist E."/>
            <person name="Lipzen A."/>
            <person name="Lu C."/>
            <person name="Luna E."/>
            <person name="Martienssen R."/>
            <person name="Minamino N."/>
            <person name="Mizutani M."/>
            <person name="Mizutani M."/>
            <person name="Mochizuki N."/>
            <person name="Monte I."/>
            <person name="Mosher R."/>
            <person name="Nagasaki H."/>
            <person name="Nakagami H."/>
            <person name="Naramoto S."/>
            <person name="Nishitani K."/>
            <person name="Ohtani M."/>
            <person name="Okamoto T."/>
            <person name="Okumura M."/>
            <person name="Phillips J."/>
            <person name="Pollak B."/>
            <person name="Reinders A."/>
            <person name="Roevekamp M."/>
            <person name="Sano R."/>
            <person name="Sawa S."/>
            <person name="Schmid M."/>
            <person name="Shirakawa M."/>
            <person name="Solano R."/>
            <person name="Spunde A."/>
            <person name="Suetsugu N."/>
            <person name="Sugano S."/>
            <person name="Sugiyama A."/>
            <person name="Sun R."/>
            <person name="Suzuki Y."/>
            <person name="Takenaka M."/>
            <person name="Takezawa D."/>
            <person name="Tomogane H."/>
            <person name="Tsuzuki M."/>
            <person name="Ueda T."/>
            <person name="Umeda M."/>
            <person name="Ward J."/>
            <person name="Watanabe Y."/>
            <person name="Yazaki K."/>
            <person name="Yokoyama R."/>
            <person name="Yoshitake Y."/>
            <person name="Yotsui I."/>
            <person name="Zachgo S."/>
            <person name="Schmutz J."/>
        </authorList>
    </citation>
    <scope>NUCLEOTIDE SEQUENCE [LARGE SCALE GENOMIC DNA]</scope>
    <source>
        <strain evidence="2">cv. B-3</strain>
    </source>
</reference>
<feature type="non-terminal residue" evidence="1">
    <location>
        <position position="1"/>
    </location>
</feature>
<evidence type="ECO:0000313" key="2">
    <source>
        <dbReference type="Proteomes" id="UP000264353"/>
    </source>
</evidence>
<sequence length="617" mass="68916">SRKDNGVLVEYVISIKELKPWPTSEVPAQCVLLKWEHGKNSLGSFIAVVGKDTIMFFVAAKNTEAEMSGDEKKGWKHVKLKHSPNEAALVSEIENLLREEERKKQNNELLVTSSESEQKLNNGTNAFKLKKQLSEIRSVPSLLQPDAARKQMKLRTNTLTLGRKTLGMEGVPRLKQLKSIQLLFDGCGNDTNNDDSLKKADGVSSKLGLITLQESKTETLEDRGLKEAAALEAAVYSVAAEHSSSMSKVHAPARLLARFYLHACKGNGSDHSKRACAARAAVSGLIVVSKAWGNDVPRLTFWLTNLIVLRAILSRGTLSLISIKPGSDEWEDPQAFLAALEKFESWIFSRIVKSVWWQSMTPYMQSSAVKRKVSGKRRLGPKNQGLYAIDLWKNAFKAACERLCPLRGLRKECGCLPMLAKLVMEQLICRLDVAMFNAILRESAGEMPTDPASDPISDINVLPIPAGKASFGAGAQLKNAIGTWSRWLEDQFEQKEDKSDSYNKKSDCENFRLFHLLNSLGDLMMLPFKMLADKSTRREKQYTSDDELDDLDTSINSIISAPETTSSSEWMPKGYGSRKTDISSLEKYGKKMDYSDDTSFFCLAIYVREREVSYVPY</sequence>